<name>A3ZZE0_9BACT</name>
<dbReference type="HOGENOM" id="CLU_2647281_0_0_0"/>
<dbReference type="STRING" id="314230.DSM3645_18821"/>
<dbReference type="EMBL" id="AANZ01000024">
    <property type="protein sequence ID" value="EAQ78103.1"/>
    <property type="molecule type" value="Genomic_DNA"/>
</dbReference>
<dbReference type="AlphaFoldDB" id="A3ZZE0"/>
<feature type="region of interest" description="Disordered" evidence="1">
    <location>
        <begin position="47"/>
        <end position="76"/>
    </location>
</feature>
<evidence type="ECO:0000313" key="3">
    <source>
        <dbReference type="Proteomes" id="UP000004358"/>
    </source>
</evidence>
<evidence type="ECO:0008006" key="4">
    <source>
        <dbReference type="Google" id="ProtNLM"/>
    </source>
</evidence>
<comment type="caution">
    <text evidence="2">The sequence shown here is derived from an EMBL/GenBank/DDBJ whole genome shotgun (WGS) entry which is preliminary data.</text>
</comment>
<protein>
    <recommendedName>
        <fullName evidence="4">ApbE family protein</fullName>
    </recommendedName>
</protein>
<feature type="compositionally biased region" description="Basic and acidic residues" evidence="1">
    <location>
        <begin position="55"/>
        <end position="76"/>
    </location>
</feature>
<evidence type="ECO:0000313" key="2">
    <source>
        <dbReference type="EMBL" id="EAQ78103.1"/>
    </source>
</evidence>
<proteinExistence type="predicted"/>
<gene>
    <name evidence="2" type="ORF">DSM3645_18821</name>
</gene>
<evidence type="ECO:0000256" key="1">
    <source>
        <dbReference type="SAM" id="MobiDB-lite"/>
    </source>
</evidence>
<dbReference type="Proteomes" id="UP000004358">
    <property type="component" value="Unassembled WGS sequence"/>
</dbReference>
<sequence length="76" mass="7816">MFAIALAGMAIGVIISNRSIKGSCGGLNNFRDSVGNPICDACTTPSPECSGQGKRPQESGDCDSHPTATDEHPVHS</sequence>
<reference evidence="2 3" key="1">
    <citation type="submission" date="2006-02" db="EMBL/GenBank/DDBJ databases">
        <authorList>
            <person name="Amann R."/>
            <person name="Ferriera S."/>
            <person name="Johnson J."/>
            <person name="Kravitz S."/>
            <person name="Halpern A."/>
            <person name="Remington K."/>
            <person name="Beeson K."/>
            <person name="Tran B."/>
            <person name="Rogers Y.-H."/>
            <person name="Friedman R."/>
            <person name="Venter J.C."/>
        </authorList>
    </citation>
    <scope>NUCLEOTIDE SEQUENCE [LARGE SCALE GENOMIC DNA]</scope>
    <source>
        <strain evidence="2 3">DSM 3645</strain>
    </source>
</reference>
<organism evidence="2 3">
    <name type="scientific">Blastopirellula marina DSM 3645</name>
    <dbReference type="NCBI Taxonomy" id="314230"/>
    <lineage>
        <taxon>Bacteria</taxon>
        <taxon>Pseudomonadati</taxon>
        <taxon>Planctomycetota</taxon>
        <taxon>Planctomycetia</taxon>
        <taxon>Pirellulales</taxon>
        <taxon>Pirellulaceae</taxon>
        <taxon>Blastopirellula</taxon>
    </lineage>
</organism>
<accession>A3ZZE0</accession>